<proteinExistence type="inferred from homology"/>
<keyword evidence="1" id="KW-0234">DNA repair</keyword>
<comment type="similarity">
    <text evidence="1">Belongs to the helicase family.</text>
</comment>
<dbReference type="OrthoDB" id="8121869at2759"/>
<evidence type="ECO:0000256" key="1">
    <source>
        <dbReference type="RuleBase" id="RU363044"/>
    </source>
</evidence>
<dbReference type="GO" id="GO:0006281">
    <property type="term" value="P:DNA repair"/>
    <property type="evidence" value="ECO:0007669"/>
    <property type="project" value="UniProtKB-KW"/>
</dbReference>
<gene>
    <name evidence="5" type="ORF">ILUMI_26893</name>
</gene>
<keyword evidence="1" id="KW-0547">Nucleotide-binding</keyword>
<reference evidence="5" key="1">
    <citation type="submission" date="2019-08" db="EMBL/GenBank/DDBJ databases">
        <title>The genome of the North American firefly Photinus pyralis.</title>
        <authorList>
            <consortium name="Photinus pyralis genome working group"/>
            <person name="Fallon T.R."/>
            <person name="Sander Lower S.E."/>
            <person name="Weng J.-K."/>
        </authorList>
    </citation>
    <scope>NUCLEOTIDE SEQUENCE</scope>
    <source>
        <strain evidence="5">TRF0915ILg1</strain>
        <tissue evidence="5">Whole body</tissue>
    </source>
</reference>
<keyword evidence="1" id="KW-0233">DNA recombination</keyword>
<dbReference type="InterPro" id="IPR025476">
    <property type="entry name" value="Helitron_helicase-like"/>
</dbReference>
<protein>
    <recommendedName>
        <fullName evidence="1">ATP-dependent DNA helicase</fullName>
        <ecNumber evidence="1">5.6.2.3</ecNumber>
    </recommendedName>
</protein>
<keyword evidence="6" id="KW-1185">Reference proteome</keyword>
<evidence type="ECO:0000313" key="6">
    <source>
        <dbReference type="Proteomes" id="UP000801492"/>
    </source>
</evidence>
<name>A0A8K0C3F1_IGNLU</name>
<sequence>MRSLMNYIVKQRVFGDTRCWMYSIEWQKRGLPHAHILIWLVERIQPDQIDDIICAEIPDHEADPDLHDVVITNMIHGPCGAINPQSPSMVDDKCSKRYPRKLTAETVTGNDGYPLYRRRSPDDNGRTITTKVKRMDFVVDNSWIVPYSPLISKTFKTHCNVGYCNSVKSIKYICKYVTKGSDMAVFGIQSSNTNDEIARYQVGRYVNCNEAIWRIFSFPIHERHPTVVHLAVHLENGQRVYFTASNVVQRAETPPATTLTSFFAMCQSNPFARTLLYSEMPRDAVPGYPDVRSTDALGRMYTVHPKNDECFYLRLLLVNVRGPTSFESLRTVNGTIFPTYRAACEELNLLENDTHWDTTIVEAIISASPSQIGTLFAIIISTCFPSNPSNLWHKYKDNMSEDILHQIRVSSRNPDLEMNEEIHNRALLLIEDMCYLMCGSLLVRLGMPAPNREMNDAFNRELEREREYDHQELDLVVQTNVPLLNPQQKEVYDTLMTAIDDGNGGLYFLDAPGGTGKTFLMSVVLATVRARSNIAVAVASSGIAATLLEGCRTAHSALKLPLNLQTIEEPTCNIAKNSAMAKVLSASKIIIWDECTMAHKRALEALNQTLKDLRNDSRCFGGAMILLSGDFRQTLLVIPRSTAADEINAYLKSSNLWRYVKKLQLTTNMTVALLNDTSAEDFSEQLLTIGNGRVPVDKSSGLISFPQNFCNFVSSKDELINKVFPNIITNYKNNEWLSERAILAAKNKDVDDLNYIIQNEIIGTMHSFKSIDCVTNEDEATNYPIEFLNSLDVPGLPPHNLRLKVGSVVIMFRNINQPKLCNGTRLVVSKLMNNVIYATILKGKFEGEEVLIPRIPMIPTDMPFEFKRLQFPIRLAFAMTINKSQGQSLKVCGLNLENPCFSHGQLYVACSWVGRPSALFVLAPDNKTKNVVYHKGNKESLKYLIFFIYIS</sequence>
<evidence type="ECO:0000259" key="2">
    <source>
        <dbReference type="Pfam" id="PF05970"/>
    </source>
</evidence>
<keyword evidence="1" id="KW-0227">DNA damage</keyword>
<keyword evidence="1" id="KW-0347">Helicase</keyword>
<dbReference type="SUPFAM" id="SSF52540">
    <property type="entry name" value="P-loop containing nucleoside triphosphate hydrolases"/>
    <property type="match status" value="2"/>
</dbReference>
<evidence type="ECO:0000259" key="4">
    <source>
        <dbReference type="Pfam" id="PF21530"/>
    </source>
</evidence>
<dbReference type="PANTHER" id="PTHR10492:SF57">
    <property type="entry name" value="ATP-DEPENDENT DNA HELICASE"/>
    <property type="match status" value="1"/>
</dbReference>
<keyword evidence="1" id="KW-0067">ATP-binding</keyword>
<dbReference type="Pfam" id="PF05970">
    <property type="entry name" value="PIF1"/>
    <property type="match status" value="1"/>
</dbReference>
<dbReference type="PANTHER" id="PTHR10492">
    <property type="match status" value="1"/>
</dbReference>
<evidence type="ECO:0000259" key="3">
    <source>
        <dbReference type="Pfam" id="PF14214"/>
    </source>
</evidence>
<feature type="domain" description="DNA helicase Pif1-like 2B" evidence="4">
    <location>
        <begin position="786"/>
        <end position="831"/>
    </location>
</feature>
<dbReference type="InterPro" id="IPR049163">
    <property type="entry name" value="Pif1-like_2B_dom"/>
</dbReference>
<dbReference type="InterPro" id="IPR010285">
    <property type="entry name" value="DNA_helicase_pif1-like_DEAD"/>
</dbReference>
<comment type="catalytic activity">
    <reaction evidence="1">
        <text>ATP + H2O = ADP + phosphate + H(+)</text>
        <dbReference type="Rhea" id="RHEA:13065"/>
        <dbReference type="ChEBI" id="CHEBI:15377"/>
        <dbReference type="ChEBI" id="CHEBI:15378"/>
        <dbReference type="ChEBI" id="CHEBI:30616"/>
        <dbReference type="ChEBI" id="CHEBI:43474"/>
        <dbReference type="ChEBI" id="CHEBI:456216"/>
        <dbReference type="EC" id="5.6.2.3"/>
    </reaction>
</comment>
<dbReference type="GO" id="GO:0043139">
    <property type="term" value="F:5'-3' DNA helicase activity"/>
    <property type="evidence" value="ECO:0007669"/>
    <property type="project" value="UniProtKB-EC"/>
</dbReference>
<dbReference type="GO" id="GO:0000723">
    <property type="term" value="P:telomere maintenance"/>
    <property type="evidence" value="ECO:0007669"/>
    <property type="project" value="InterPro"/>
</dbReference>
<comment type="caution">
    <text evidence="5">The sequence shown here is derived from an EMBL/GenBank/DDBJ whole genome shotgun (WGS) entry which is preliminary data.</text>
</comment>
<dbReference type="GO" id="GO:0006310">
    <property type="term" value="P:DNA recombination"/>
    <property type="evidence" value="ECO:0007669"/>
    <property type="project" value="UniProtKB-KW"/>
</dbReference>
<dbReference type="Pfam" id="PF14214">
    <property type="entry name" value="Helitron_like_N"/>
    <property type="match status" value="1"/>
</dbReference>
<dbReference type="Proteomes" id="UP000801492">
    <property type="component" value="Unassembled WGS sequence"/>
</dbReference>
<accession>A0A8K0C3F1</accession>
<dbReference type="AlphaFoldDB" id="A0A8K0C3F1"/>
<organism evidence="5 6">
    <name type="scientific">Ignelater luminosus</name>
    <name type="common">Cucubano</name>
    <name type="synonym">Pyrophorus luminosus</name>
    <dbReference type="NCBI Taxonomy" id="2038154"/>
    <lineage>
        <taxon>Eukaryota</taxon>
        <taxon>Metazoa</taxon>
        <taxon>Ecdysozoa</taxon>
        <taxon>Arthropoda</taxon>
        <taxon>Hexapoda</taxon>
        <taxon>Insecta</taxon>
        <taxon>Pterygota</taxon>
        <taxon>Neoptera</taxon>
        <taxon>Endopterygota</taxon>
        <taxon>Coleoptera</taxon>
        <taxon>Polyphaga</taxon>
        <taxon>Elateriformia</taxon>
        <taxon>Elateroidea</taxon>
        <taxon>Elateridae</taxon>
        <taxon>Agrypninae</taxon>
        <taxon>Pyrophorini</taxon>
        <taxon>Ignelater</taxon>
    </lineage>
</organism>
<dbReference type="GO" id="GO:0016787">
    <property type="term" value="F:hydrolase activity"/>
    <property type="evidence" value="ECO:0007669"/>
    <property type="project" value="UniProtKB-KW"/>
</dbReference>
<dbReference type="EC" id="5.6.2.3" evidence="1"/>
<dbReference type="InterPro" id="IPR027417">
    <property type="entry name" value="P-loop_NTPase"/>
</dbReference>
<dbReference type="Gene3D" id="3.40.50.300">
    <property type="entry name" value="P-loop containing nucleotide triphosphate hydrolases"/>
    <property type="match status" value="1"/>
</dbReference>
<dbReference type="GO" id="GO:0005524">
    <property type="term" value="F:ATP binding"/>
    <property type="evidence" value="ECO:0007669"/>
    <property type="project" value="UniProtKB-KW"/>
</dbReference>
<evidence type="ECO:0000313" key="5">
    <source>
        <dbReference type="EMBL" id="KAF2879275.1"/>
    </source>
</evidence>
<keyword evidence="1" id="KW-0378">Hydrolase</keyword>
<feature type="domain" description="DNA helicase Pif1-like DEAD-box helicase" evidence="2">
    <location>
        <begin position="484"/>
        <end position="697"/>
    </location>
</feature>
<feature type="domain" description="Helitron helicase-like" evidence="3">
    <location>
        <begin position="3"/>
        <end position="38"/>
    </location>
</feature>
<comment type="cofactor">
    <cofactor evidence="1">
        <name>Mg(2+)</name>
        <dbReference type="ChEBI" id="CHEBI:18420"/>
    </cofactor>
</comment>
<dbReference type="Pfam" id="PF21530">
    <property type="entry name" value="Pif1_2B_dom"/>
    <property type="match status" value="1"/>
</dbReference>
<dbReference type="EMBL" id="VTPC01091196">
    <property type="protein sequence ID" value="KAF2879275.1"/>
    <property type="molecule type" value="Genomic_DNA"/>
</dbReference>